<proteinExistence type="predicted"/>
<reference evidence="1" key="1">
    <citation type="submission" date="2009-08" db="EMBL/GenBank/DDBJ databases">
        <authorList>
            <consortium name="US DOE Joint Genome Institute"/>
            <person name="Lucas S."/>
            <person name="Copeland A."/>
            <person name="Lapidus A."/>
            <person name="Glavina del Rio T."/>
            <person name="Dalin E."/>
            <person name="Tice H."/>
            <person name="Bruce D."/>
            <person name="Barry K."/>
            <person name="Pitluck S."/>
            <person name="Lowry S."/>
            <person name="Larimer F."/>
            <person name="Land M."/>
            <person name="Hauser L."/>
            <person name="Kyrpides N."/>
            <person name="Ivanova N."/>
            <person name="McMahon K.D."/>
            <person name="Hugenholtz P."/>
        </authorList>
    </citation>
    <scope>NUCLEOTIDE SEQUENCE</scope>
    <source>
        <strain evidence="1">UW-1</strain>
    </source>
</reference>
<sequence>MFLLSIEAMPNPALNLAPFGRWTLRDKAAQRRLALR</sequence>
<dbReference type="KEGG" id="app:CAP2UW1_1817"/>
<organism evidence="1">
    <name type="scientific">Accumulibacter regalis</name>
    <dbReference type="NCBI Taxonomy" id="522306"/>
    <lineage>
        <taxon>Bacteria</taxon>
        <taxon>Pseudomonadati</taxon>
        <taxon>Pseudomonadota</taxon>
        <taxon>Betaproteobacteria</taxon>
        <taxon>Candidatus Accumulibacter</taxon>
    </lineage>
</organism>
<dbReference type="EMBL" id="CP001715">
    <property type="protein sequence ID" value="ACV35118.1"/>
    <property type="molecule type" value="Genomic_DNA"/>
</dbReference>
<reference evidence="1" key="2">
    <citation type="submission" date="2009-09" db="EMBL/GenBank/DDBJ databases">
        <title>Complete sequence of chromosome of Candidatus Accumulibacter phosphatis clade IIA str. UW-1.</title>
        <authorList>
            <consortium name="US DOE Joint Genome Institute"/>
            <person name="Martin H.G."/>
            <person name="Ivanova N."/>
            <person name="Kunin V."/>
            <person name="Warnecke F."/>
            <person name="Barry K."/>
            <person name="He S."/>
            <person name="Salamov A."/>
            <person name="Szeto E."/>
            <person name="Dalin E."/>
            <person name="Pangilinan J.L."/>
            <person name="Lapidus A."/>
            <person name="Lowry S."/>
            <person name="Kyrpides N.C."/>
            <person name="McMahon K.D."/>
            <person name="Hugenholtz P."/>
        </authorList>
    </citation>
    <scope>NUCLEOTIDE SEQUENCE [LARGE SCALE GENOMIC DNA]</scope>
    <source>
        <strain evidence="1">UW-1</strain>
    </source>
</reference>
<name>C7RV39_ACCRE</name>
<evidence type="ECO:0000313" key="1">
    <source>
        <dbReference type="EMBL" id="ACV35118.1"/>
    </source>
</evidence>
<dbReference type="AlphaFoldDB" id="C7RV39"/>
<protein>
    <submittedName>
        <fullName evidence="1">Uncharacterized protein</fullName>
    </submittedName>
</protein>
<dbReference type="STRING" id="522306.CAP2UW1_1817"/>
<dbReference type="HOGENOM" id="CLU_3353992_0_0_4"/>
<gene>
    <name evidence="1" type="ordered locus">CAP2UW1_1817</name>
</gene>
<accession>C7RV39</accession>